<gene>
    <name evidence="2" type="ORF">F7731_15170</name>
</gene>
<evidence type="ECO:0000313" key="2">
    <source>
        <dbReference type="EMBL" id="KAB2334543.1"/>
    </source>
</evidence>
<dbReference type="OrthoDB" id="1895809at2"/>
<feature type="domain" description="N-acetyltransferase" evidence="1">
    <location>
        <begin position="4"/>
        <end position="177"/>
    </location>
</feature>
<dbReference type="PROSITE" id="PS51186">
    <property type="entry name" value="GNAT"/>
    <property type="match status" value="1"/>
</dbReference>
<dbReference type="SUPFAM" id="SSF55729">
    <property type="entry name" value="Acyl-CoA N-acyltransferases (Nat)"/>
    <property type="match status" value="1"/>
</dbReference>
<accession>A0A6L3V5M4</accession>
<name>A0A6L3V5M4_9BACI</name>
<reference evidence="2 3" key="1">
    <citation type="journal article" date="2016" name="Antonie Van Leeuwenhoek">
        <title>Bacillus depressus sp. nov., isolated from soil of a sunflower field.</title>
        <authorList>
            <person name="Wei X."/>
            <person name="Xin D."/>
            <person name="Xin Y."/>
            <person name="Zhang H."/>
            <person name="Wang T."/>
            <person name="Zhang J."/>
        </authorList>
    </citation>
    <scope>NUCLEOTIDE SEQUENCE [LARGE SCALE GENOMIC DNA]</scope>
    <source>
        <strain evidence="2 3">BZ1</strain>
    </source>
</reference>
<dbReference type="RefSeq" id="WP_151535619.1">
    <property type="nucleotide sequence ID" value="NZ_WBOS01000006.1"/>
</dbReference>
<dbReference type="GO" id="GO:0016747">
    <property type="term" value="F:acyltransferase activity, transferring groups other than amino-acyl groups"/>
    <property type="evidence" value="ECO:0007669"/>
    <property type="project" value="InterPro"/>
</dbReference>
<dbReference type="AlphaFoldDB" id="A0A6L3V5M4"/>
<proteinExistence type="predicted"/>
<comment type="caution">
    <text evidence="2">The sequence shown here is derived from an EMBL/GenBank/DDBJ whole genome shotgun (WGS) entry which is preliminary data.</text>
</comment>
<dbReference type="InterPro" id="IPR000182">
    <property type="entry name" value="GNAT_dom"/>
</dbReference>
<protein>
    <submittedName>
        <fullName evidence="2">GNAT family N-acetyltransferase</fullName>
    </submittedName>
</protein>
<evidence type="ECO:0000259" key="1">
    <source>
        <dbReference type="PROSITE" id="PS51186"/>
    </source>
</evidence>
<dbReference type="Pfam" id="PF00583">
    <property type="entry name" value="Acetyltransf_1"/>
    <property type="match status" value="1"/>
</dbReference>
<dbReference type="InterPro" id="IPR016181">
    <property type="entry name" value="Acyl_CoA_acyltransferase"/>
</dbReference>
<keyword evidence="2" id="KW-0808">Transferase</keyword>
<dbReference type="CDD" id="cd04301">
    <property type="entry name" value="NAT_SF"/>
    <property type="match status" value="1"/>
</dbReference>
<evidence type="ECO:0000313" key="3">
    <source>
        <dbReference type="Proteomes" id="UP000481030"/>
    </source>
</evidence>
<keyword evidence="3" id="KW-1185">Reference proteome</keyword>
<organism evidence="2 3">
    <name type="scientific">Cytobacillus depressus</name>
    <dbReference type="NCBI Taxonomy" id="1602942"/>
    <lineage>
        <taxon>Bacteria</taxon>
        <taxon>Bacillati</taxon>
        <taxon>Bacillota</taxon>
        <taxon>Bacilli</taxon>
        <taxon>Bacillales</taxon>
        <taxon>Bacillaceae</taxon>
        <taxon>Cytobacillus</taxon>
    </lineage>
</organism>
<dbReference type="EMBL" id="WBOS01000006">
    <property type="protein sequence ID" value="KAB2334543.1"/>
    <property type="molecule type" value="Genomic_DNA"/>
</dbReference>
<dbReference type="Gene3D" id="3.40.630.30">
    <property type="match status" value="1"/>
</dbReference>
<sequence>MLNIEIRRPTLDDTTELNHFFRIVITDTFLKEGIGHMLEDIENEITSKEKYLHTDFESNGEKRYFLIASNGDQIIGSIEIGPASELINHCTNHALQELLEVGTVFVHPDFQRKGIGSMLLNAMYFTLRNRGIEEFCLDSGYTASQKIWKKKFGEPQYLLKNYWGEENDHMIWRVKLNDLL</sequence>
<dbReference type="Proteomes" id="UP000481030">
    <property type="component" value="Unassembled WGS sequence"/>
</dbReference>